<proteinExistence type="predicted"/>
<dbReference type="SUPFAM" id="SSF48403">
    <property type="entry name" value="Ankyrin repeat"/>
    <property type="match status" value="1"/>
</dbReference>
<evidence type="ECO:0008006" key="3">
    <source>
        <dbReference type="Google" id="ProtNLM"/>
    </source>
</evidence>
<accession>A0AAV6JZ55</accession>
<dbReference type="PANTHER" id="PTHR24121">
    <property type="entry name" value="NO MECHANORECEPTOR POTENTIAL C, ISOFORM D-RELATED"/>
    <property type="match status" value="1"/>
</dbReference>
<dbReference type="PANTHER" id="PTHR24121:SF20">
    <property type="entry name" value="TONSOKU-LIKE PROTEIN"/>
    <property type="match status" value="1"/>
</dbReference>
<dbReference type="Proteomes" id="UP000823749">
    <property type="component" value="Chromosome 6"/>
</dbReference>
<dbReference type="InterPro" id="IPR036770">
    <property type="entry name" value="Ankyrin_rpt-contain_sf"/>
</dbReference>
<dbReference type="EMBL" id="JACTNZ010000006">
    <property type="protein sequence ID" value="KAG5545373.1"/>
    <property type="molecule type" value="Genomic_DNA"/>
</dbReference>
<name>A0AAV6JZ55_9ERIC</name>
<organism evidence="1 2">
    <name type="scientific">Rhododendron griersonianum</name>
    <dbReference type="NCBI Taxonomy" id="479676"/>
    <lineage>
        <taxon>Eukaryota</taxon>
        <taxon>Viridiplantae</taxon>
        <taxon>Streptophyta</taxon>
        <taxon>Embryophyta</taxon>
        <taxon>Tracheophyta</taxon>
        <taxon>Spermatophyta</taxon>
        <taxon>Magnoliopsida</taxon>
        <taxon>eudicotyledons</taxon>
        <taxon>Gunneridae</taxon>
        <taxon>Pentapetalae</taxon>
        <taxon>asterids</taxon>
        <taxon>Ericales</taxon>
        <taxon>Ericaceae</taxon>
        <taxon>Ericoideae</taxon>
        <taxon>Rhodoreae</taxon>
        <taxon>Rhododendron</taxon>
    </lineage>
</organism>
<dbReference type="AlphaFoldDB" id="A0AAV6JZ55"/>
<gene>
    <name evidence="1" type="ORF">RHGRI_017748</name>
</gene>
<keyword evidence="2" id="KW-1185">Reference proteome</keyword>
<protein>
    <recommendedName>
        <fullName evidence="3">Ankyrin repeat-containing protein</fullName>
    </recommendedName>
</protein>
<sequence>MAEIAVDEDSRELYIAVVQGKSESVLELCHNFPDGPFQVVTIHNDTVLHVATSCKRVDLVHELLKRVSDDQLGKLTHQNEVGNTILHEASTSDKLVQAAKEMIIKAPKLLNIRNNFDVTPLYRSVEFGRMDMFKFLDDLIRRQKQTTDHEGDLEADPEVYHHRKNKTTVLHTAVVIGSFGR</sequence>
<evidence type="ECO:0000313" key="1">
    <source>
        <dbReference type="EMBL" id="KAG5545373.1"/>
    </source>
</evidence>
<dbReference type="Gene3D" id="1.25.40.20">
    <property type="entry name" value="Ankyrin repeat-containing domain"/>
    <property type="match status" value="1"/>
</dbReference>
<comment type="caution">
    <text evidence="1">The sequence shown here is derived from an EMBL/GenBank/DDBJ whole genome shotgun (WGS) entry which is preliminary data.</text>
</comment>
<evidence type="ECO:0000313" key="2">
    <source>
        <dbReference type="Proteomes" id="UP000823749"/>
    </source>
</evidence>
<reference evidence="1 2" key="1">
    <citation type="submission" date="2020-08" db="EMBL/GenBank/DDBJ databases">
        <title>Plant Genome Project.</title>
        <authorList>
            <person name="Zhang R.-G."/>
        </authorList>
    </citation>
    <scope>NUCLEOTIDE SEQUENCE [LARGE SCALE GENOMIC DNA]</scope>
    <source>
        <strain evidence="1">WSP0</strain>
        <tissue evidence="1">Leaf</tissue>
    </source>
</reference>